<reference evidence="2 3" key="1">
    <citation type="journal article" date="2024" name="Commun. Biol.">
        <title>Comparative genomic analysis of thermophilic fungi reveals convergent evolutionary adaptations and gene losses.</title>
        <authorList>
            <person name="Steindorff A.S."/>
            <person name="Aguilar-Pontes M.V."/>
            <person name="Robinson A.J."/>
            <person name="Andreopoulos B."/>
            <person name="LaButti K."/>
            <person name="Kuo A."/>
            <person name="Mondo S."/>
            <person name="Riley R."/>
            <person name="Otillar R."/>
            <person name="Haridas S."/>
            <person name="Lipzen A."/>
            <person name="Grimwood J."/>
            <person name="Schmutz J."/>
            <person name="Clum A."/>
            <person name="Reid I.D."/>
            <person name="Moisan M.C."/>
            <person name="Butler G."/>
            <person name="Nguyen T.T.M."/>
            <person name="Dewar K."/>
            <person name="Conant G."/>
            <person name="Drula E."/>
            <person name="Henrissat B."/>
            <person name="Hansel C."/>
            <person name="Singer S."/>
            <person name="Hutchinson M.I."/>
            <person name="de Vries R.P."/>
            <person name="Natvig D.O."/>
            <person name="Powell A.J."/>
            <person name="Tsang A."/>
            <person name="Grigoriev I.V."/>
        </authorList>
    </citation>
    <scope>NUCLEOTIDE SEQUENCE [LARGE SCALE GENOMIC DNA]</scope>
    <source>
        <strain evidence="2 3">CBS 494.80</strain>
    </source>
</reference>
<dbReference type="PANTHER" id="PTHR37540:SF5">
    <property type="entry name" value="TRANSCRIPTION FACTOR DOMAIN-CONTAINING PROTEIN"/>
    <property type="match status" value="1"/>
</dbReference>
<evidence type="ECO:0000256" key="1">
    <source>
        <dbReference type="SAM" id="MobiDB-lite"/>
    </source>
</evidence>
<proteinExistence type="predicted"/>
<dbReference type="PANTHER" id="PTHR37540">
    <property type="entry name" value="TRANSCRIPTION FACTOR (ACR-2), PUTATIVE-RELATED-RELATED"/>
    <property type="match status" value="1"/>
</dbReference>
<dbReference type="EMBL" id="JAZHXI010000008">
    <property type="protein sequence ID" value="KAL2069219.1"/>
    <property type="molecule type" value="Genomic_DNA"/>
</dbReference>
<keyword evidence="3" id="KW-1185">Reference proteome</keyword>
<name>A0ABR4CGX8_9HELO</name>
<sequence>MRRIPPFMKVDEIMDATGANPPIGNVPKSKSAQTFEFITLTDSPRITDHDRLTVRKQAMKNNTNRRIKIAKDQSELPQRKKTTAPPINQQSEQTKKFRLLPRGLQDLQDMSKAVPSSRVVPLPSGPLAQCTDAASFGSRPAGRMCTSSVVGSSTGSWKRKQGSTGVENEEYNRQVSVMQYLPVPLDRIAGRLNPMATLPDGAPERTRMLIHHYFQSSNRSTSLMTGIRKDWFALGITDVCYFNTCLAFYAGAVSLAAGQGDSLESVSFTSKSITIVNERLTEDGSRIADGTLAAVASMVIHEVKNANKKSVEIHLMGMQEMIMLRGGLRSTKLPPSVQRIIGWAELNAASLLQKLTPTLELDSAGLDIPTYTCTAAPRAGTGPRFPCPSRNITWSVIDTNIPIILAELRFLSSILEVKDPKEIAEIDNIWYSDKVYLIQRNLTHMWVSPSAAGSRLDTLCCLAASIYVDSCLRDLGFHCPIIGHLVGLLKKDSEALIFSNDPNLFGCEVGDEVVERLMWVFGIASVASSSWPERDWFVEQFALACSSLKVTSWPQAESMLRKYMWNAQWVSSSPSFWNSVVNKEAPGPTRAKLSQVVES</sequence>
<comment type="caution">
    <text evidence="2">The sequence shown here is derived from an EMBL/GenBank/DDBJ whole genome shotgun (WGS) entry which is preliminary data.</text>
</comment>
<evidence type="ECO:0000313" key="2">
    <source>
        <dbReference type="EMBL" id="KAL2069219.1"/>
    </source>
</evidence>
<organism evidence="2 3">
    <name type="scientific">Oculimacula yallundae</name>
    <dbReference type="NCBI Taxonomy" id="86028"/>
    <lineage>
        <taxon>Eukaryota</taxon>
        <taxon>Fungi</taxon>
        <taxon>Dikarya</taxon>
        <taxon>Ascomycota</taxon>
        <taxon>Pezizomycotina</taxon>
        <taxon>Leotiomycetes</taxon>
        <taxon>Helotiales</taxon>
        <taxon>Ploettnerulaceae</taxon>
        <taxon>Oculimacula</taxon>
    </lineage>
</organism>
<protein>
    <recommendedName>
        <fullName evidence="4">Tachykinin family protein</fullName>
    </recommendedName>
</protein>
<gene>
    <name evidence="2" type="ORF">VTL71DRAFT_15557</name>
</gene>
<evidence type="ECO:0008006" key="4">
    <source>
        <dbReference type="Google" id="ProtNLM"/>
    </source>
</evidence>
<dbReference type="InterPro" id="IPR021858">
    <property type="entry name" value="Fun_TF"/>
</dbReference>
<dbReference type="Proteomes" id="UP001595075">
    <property type="component" value="Unassembled WGS sequence"/>
</dbReference>
<dbReference type="Pfam" id="PF11951">
    <property type="entry name" value="Fungal_trans_2"/>
    <property type="match status" value="1"/>
</dbReference>
<evidence type="ECO:0000313" key="3">
    <source>
        <dbReference type="Proteomes" id="UP001595075"/>
    </source>
</evidence>
<feature type="region of interest" description="Disordered" evidence="1">
    <location>
        <begin position="71"/>
        <end position="92"/>
    </location>
</feature>
<accession>A0ABR4CGX8</accession>